<feature type="transmembrane region" description="Helical" evidence="4">
    <location>
        <begin position="55"/>
        <end position="77"/>
    </location>
</feature>
<keyword evidence="6" id="KW-1185">Reference proteome</keyword>
<dbReference type="STRING" id="74649.A0A2P6QEK2"/>
<keyword evidence="2 4" id="KW-0472">Membrane</keyword>
<proteinExistence type="predicted"/>
<dbReference type="OMA" id="FFATMIC"/>
<dbReference type="OrthoDB" id="695142at2759"/>
<evidence type="ECO:0000313" key="5">
    <source>
        <dbReference type="EMBL" id="PRQ32591.1"/>
    </source>
</evidence>
<reference evidence="5 6" key="1">
    <citation type="journal article" date="2018" name="Nat. Genet.">
        <title>The Rosa genome provides new insights in the design of modern roses.</title>
        <authorList>
            <person name="Bendahmane M."/>
        </authorList>
    </citation>
    <scope>NUCLEOTIDE SEQUENCE [LARGE SCALE GENOMIC DNA]</scope>
    <source>
        <strain evidence="6">cv. Old Blush</strain>
    </source>
</reference>
<dbReference type="AlphaFoldDB" id="A0A2P6QEK2"/>
<dbReference type="Gramene" id="PRQ32591">
    <property type="protein sequence ID" value="PRQ32591"/>
    <property type="gene ID" value="RchiOBHm_Chr5g0048091"/>
</dbReference>
<comment type="caution">
    <text evidence="5">The sequence shown here is derived from an EMBL/GenBank/DDBJ whole genome shotgun (WGS) entry which is preliminary data.</text>
</comment>
<dbReference type="GO" id="GO:0098542">
    <property type="term" value="P:defense response to other organism"/>
    <property type="evidence" value="ECO:0007669"/>
    <property type="project" value="InterPro"/>
</dbReference>
<evidence type="ECO:0000256" key="3">
    <source>
        <dbReference type="SAM" id="MobiDB-lite"/>
    </source>
</evidence>
<dbReference type="PANTHER" id="PTHR31234:SF55">
    <property type="entry name" value="LATE EMBRYOGENESIS ABUNDANT (LEA) HYDROXYPROLINE-RICH GLYCOPROTEIN FAMILY"/>
    <property type="match status" value="1"/>
</dbReference>
<keyword evidence="4" id="KW-0812">Transmembrane</keyword>
<dbReference type="PANTHER" id="PTHR31234">
    <property type="entry name" value="LATE EMBRYOGENESIS ABUNDANT (LEA) HYDROXYPROLINE-RICH GLYCOPROTEIN FAMILY"/>
    <property type="match status" value="1"/>
</dbReference>
<accession>A0A2P6QEK2</accession>
<dbReference type="InterPro" id="IPR044839">
    <property type="entry name" value="NDR1-like"/>
</dbReference>
<organism evidence="5 6">
    <name type="scientific">Rosa chinensis</name>
    <name type="common">China rose</name>
    <dbReference type="NCBI Taxonomy" id="74649"/>
    <lineage>
        <taxon>Eukaryota</taxon>
        <taxon>Viridiplantae</taxon>
        <taxon>Streptophyta</taxon>
        <taxon>Embryophyta</taxon>
        <taxon>Tracheophyta</taxon>
        <taxon>Spermatophyta</taxon>
        <taxon>Magnoliopsida</taxon>
        <taxon>eudicotyledons</taxon>
        <taxon>Gunneridae</taxon>
        <taxon>Pentapetalae</taxon>
        <taxon>rosids</taxon>
        <taxon>fabids</taxon>
        <taxon>Rosales</taxon>
        <taxon>Rosaceae</taxon>
        <taxon>Rosoideae</taxon>
        <taxon>Rosoideae incertae sedis</taxon>
        <taxon>Rosa</taxon>
    </lineage>
</organism>
<dbReference type="Proteomes" id="UP000238479">
    <property type="component" value="Chromosome 5"/>
</dbReference>
<feature type="region of interest" description="Disordered" evidence="3">
    <location>
        <begin position="1"/>
        <end position="24"/>
    </location>
</feature>
<name>A0A2P6QEK2_ROSCH</name>
<comment type="subcellular location">
    <subcellularLocation>
        <location evidence="1">Membrane</location>
    </subcellularLocation>
</comment>
<evidence type="ECO:0000256" key="1">
    <source>
        <dbReference type="ARBA" id="ARBA00004370"/>
    </source>
</evidence>
<evidence type="ECO:0000256" key="2">
    <source>
        <dbReference type="ARBA" id="ARBA00023136"/>
    </source>
</evidence>
<evidence type="ECO:0008006" key="7">
    <source>
        <dbReference type="Google" id="ProtNLM"/>
    </source>
</evidence>
<evidence type="ECO:0000313" key="6">
    <source>
        <dbReference type="Proteomes" id="UP000238479"/>
    </source>
</evidence>
<dbReference type="EMBL" id="PDCK01000043">
    <property type="protein sequence ID" value="PRQ32591.1"/>
    <property type="molecule type" value="Genomic_DNA"/>
</dbReference>
<protein>
    <recommendedName>
        <fullName evidence="7">Late embryogenesis abundant protein, LEA-14</fullName>
    </recommendedName>
</protein>
<evidence type="ECO:0000256" key="4">
    <source>
        <dbReference type="SAM" id="Phobius"/>
    </source>
</evidence>
<dbReference type="GO" id="GO:0005886">
    <property type="term" value="C:plasma membrane"/>
    <property type="evidence" value="ECO:0007669"/>
    <property type="project" value="TreeGrafter"/>
</dbReference>
<sequence length="239" mass="26630">MADPSRPVTGYPAPPYAQPYPANNGQPNGSYPNYPVYQRGPYNAYTARSAFVRRFVIAMVFLFVIIGSLLLMIWLILRPKIPDFRVDSVTVTNLNVSSSRQSLTGTWSVGYDVFNPNKKMTIEYDEIASSVFYRSGFISETRIPPFRQGKRVRSAVNATFSAANSFVDDWVARGINDDRAARGAVSFNIKLLARVQFRKGGWRLRRRLLRVLCRDVPVTISNNGTGTMTGGGRDCGVAV</sequence>
<keyword evidence="4" id="KW-1133">Transmembrane helix</keyword>
<gene>
    <name evidence="5" type="ORF">RchiOBHm_Chr5g0048091</name>
</gene>